<reference evidence="2" key="1">
    <citation type="submission" date="2023-06" db="EMBL/GenBank/DDBJ databases">
        <title>Genome-scale phylogeny and comparative genomics of the fungal order Sordariales.</title>
        <authorList>
            <consortium name="Lawrence Berkeley National Laboratory"/>
            <person name="Hensen N."/>
            <person name="Bonometti L."/>
            <person name="Westerberg I."/>
            <person name="Brannstrom I.O."/>
            <person name="Guillou S."/>
            <person name="Cros-Aarteil S."/>
            <person name="Calhoun S."/>
            <person name="Haridas S."/>
            <person name="Kuo A."/>
            <person name="Mondo S."/>
            <person name="Pangilinan J."/>
            <person name="Riley R."/>
            <person name="Labutti K."/>
            <person name="Andreopoulos B."/>
            <person name="Lipzen A."/>
            <person name="Chen C."/>
            <person name="Yanf M."/>
            <person name="Daum C."/>
            <person name="Ng V."/>
            <person name="Clum A."/>
            <person name="Steindorff A."/>
            <person name="Ohm R."/>
            <person name="Martin F."/>
            <person name="Silar P."/>
            <person name="Natvig D."/>
            <person name="Lalanne C."/>
            <person name="Gautier V."/>
            <person name="Ament-Velasquez S.L."/>
            <person name="Kruys A."/>
            <person name="Hutchinson M.I."/>
            <person name="Powell A.J."/>
            <person name="Barry K."/>
            <person name="Miller A.N."/>
            <person name="Grigoriev I.V."/>
            <person name="Debuchy R."/>
            <person name="Gladieux P."/>
            <person name="Thoren M.H."/>
            <person name="Johannesson H."/>
        </authorList>
    </citation>
    <scope>NUCLEOTIDE SEQUENCE</scope>
    <source>
        <strain evidence="2">SMH2532-1</strain>
    </source>
</reference>
<protein>
    <submittedName>
        <fullName evidence="2">Uncharacterized protein</fullName>
    </submittedName>
</protein>
<sequence>MTQVVCFCIFPGIFFGPIVHSHDAAKAWSAGSTCVRYSHHDAVLNMRIHLFWTQASRLPEDAPHQSYSRRPESTVGGLGTNCAVSIPTLGLAGLLARYGWRMEGPPARFCEWRDCRGPVAPSSLHISTPLDTGRKCRVAARTQKERSKRRFFWTVGPRWPPSLSPRRLGAGSTTAGSGMLRHTTAGRLRGLRWMSGDRQTAGRVLQGRKSLPNTTGW</sequence>
<dbReference type="EMBL" id="JAULSV010000005">
    <property type="protein sequence ID" value="KAK0643399.1"/>
    <property type="molecule type" value="Genomic_DNA"/>
</dbReference>
<organism evidence="2 3">
    <name type="scientific">Cercophora newfieldiana</name>
    <dbReference type="NCBI Taxonomy" id="92897"/>
    <lineage>
        <taxon>Eukaryota</taxon>
        <taxon>Fungi</taxon>
        <taxon>Dikarya</taxon>
        <taxon>Ascomycota</taxon>
        <taxon>Pezizomycotina</taxon>
        <taxon>Sordariomycetes</taxon>
        <taxon>Sordariomycetidae</taxon>
        <taxon>Sordariales</taxon>
        <taxon>Lasiosphaeriaceae</taxon>
        <taxon>Cercophora</taxon>
    </lineage>
</organism>
<proteinExistence type="predicted"/>
<gene>
    <name evidence="2" type="ORF">B0T16DRAFT_181231</name>
</gene>
<dbReference type="AlphaFoldDB" id="A0AA40CNG1"/>
<keyword evidence="3" id="KW-1185">Reference proteome</keyword>
<feature type="region of interest" description="Disordered" evidence="1">
    <location>
        <begin position="198"/>
        <end position="217"/>
    </location>
</feature>
<comment type="caution">
    <text evidence="2">The sequence shown here is derived from an EMBL/GenBank/DDBJ whole genome shotgun (WGS) entry which is preliminary data.</text>
</comment>
<evidence type="ECO:0000313" key="3">
    <source>
        <dbReference type="Proteomes" id="UP001174936"/>
    </source>
</evidence>
<dbReference type="Proteomes" id="UP001174936">
    <property type="component" value="Unassembled WGS sequence"/>
</dbReference>
<evidence type="ECO:0000256" key="1">
    <source>
        <dbReference type="SAM" id="MobiDB-lite"/>
    </source>
</evidence>
<name>A0AA40CNG1_9PEZI</name>
<accession>A0AA40CNG1</accession>
<evidence type="ECO:0000313" key="2">
    <source>
        <dbReference type="EMBL" id="KAK0643399.1"/>
    </source>
</evidence>